<accession>A0A497ZQJ4</accession>
<evidence type="ECO:0000313" key="3">
    <source>
        <dbReference type="Proteomes" id="UP000271700"/>
    </source>
</evidence>
<reference evidence="2 3" key="1">
    <citation type="submission" date="2018-10" db="EMBL/GenBank/DDBJ databases">
        <title>Genomic Encyclopedia of Archaeal and Bacterial Type Strains, Phase II (KMG-II): from individual species to whole genera.</title>
        <authorList>
            <person name="Goeker M."/>
        </authorList>
    </citation>
    <scope>NUCLEOTIDE SEQUENCE [LARGE SCALE GENOMIC DNA]</scope>
    <source>
        <strain evidence="2 3">DSM 29317</strain>
    </source>
</reference>
<evidence type="ECO:0000313" key="2">
    <source>
        <dbReference type="EMBL" id="RLK07256.1"/>
    </source>
</evidence>
<gene>
    <name evidence="2" type="ORF">CLV75_2369</name>
</gene>
<dbReference type="Proteomes" id="UP000271700">
    <property type="component" value="Unassembled WGS sequence"/>
</dbReference>
<proteinExistence type="predicted"/>
<dbReference type="AlphaFoldDB" id="A0A497ZQJ4"/>
<evidence type="ECO:0000256" key="1">
    <source>
        <dbReference type="SAM" id="Phobius"/>
    </source>
</evidence>
<keyword evidence="1" id="KW-0472">Membrane</keyword>
<protein>
    <submittedName>
        <fullName evidence="2">Uncharacterized protein</fullName>
    </submittedName>
</protein>
<comment type="caution">
    <text evidence="2">The sequence shown here is derived from an EMBL/GenBank/DDBJ whole genome shotgun (WGS) entry which is preliminary data.</text>
</comment>
<keyword evidence="3" id="KW-1185">Reference proteome</keyword>
<dbReference type="EMBL" id="RCCT01000003">
    <property type="protein sequence ID" value="RLK07256.1"/>
    <property type="molecule type" value="Genomic_DNA"/>
</dbReference>
<keyword evidence="1" id="KW-1133">Transmembrane helix</keyword>
<organism evidence="2 3">
    <name type="scientific">Ruegeria conchae</name>
    <dbReference type="NCBI Taxonomy" id="981384"/>
    <lineage>
        <taxon>Bacteria</taxon>
        <taxon>Pseudomonadati</taxon>
        <taxon>Pseudomonadota</taxon>
        <taxon>Alphaproteobacteria</taxon>
        <taxon>Rhodobacterales</taxon>
        <taxon>Roseobacteraceae</taxon>
        <taxon>Ruegeria</taxon>
    </lineage>
</organism>
<sequence length="127" mass="13666">MEQGPNIGPDGPNFIARSVAGIALSVRVKLLVAFLGITCLLVGLTLFGLYSLHHANVRTEAMIRDQERIAFLTDTYATISNLQAYRCCQTNSNKSQLGQYSCHLCRTKFAPLSESGGACQLEGISAG</sequence>
<dbReference type="STRING" id="981384.GCA_000192475_01444"/>
<feature type="transmembrane region" description="Helical" evidence="1">
    <location>
        <begin position="30"/>
        <end position="52"/>
    </location>
</feature>
<name>A0A497ZQJ4_9RHOB</name>
<keyword evidence="1" id="KW-0812">Transmembrane</keyword>